<evidence type="ECO:0000313" key="5">
    <source>
        <dbReference type="RefSeq" id="XP_030746050.1"/>
    </source>
</evidence>
<dbReference type="SMART" id="SM00212">
    <property type="entry name" value="UBCc"/>
    <property type="match status" value="1"/>
</dbReference>
<dbReference type="Pfam" id="PF00179">
    <property type="entry name" value="UQ_con"/>
    <property type="match status" value="1"/>
</dbReference>
<dbReference type="InterPro" id="IPR057735">
    <property type="entry name" value="UBE2O-like_tSH3-B"/>
</dbReference>
<evidence type="ECO:0000313" key="4">
    <source>
        <dbReference type="Proteomes" id="UP000504635"/>
    </source>
</evidence>
<name>A0A6J2X4W5_SITOR</name>
<dbReference type="FunCoup" id="A0A6J2X4W5">
    <property type="interactions" value="1532"/>
</dbReference>
<keyword evidence="2" id="KW-0833">Ubl conjugation pathway</keyword>
<dbReference type="Pfam" id="PF23043">
    <property type="entry name" value="SH3-B_UBE2O"/>
    <property type="match status" value="1"/>
</dbReference>
<protein>
    <submittedName>
        <fullName evidence="5">(E3-independent) E2 ubiquitin-conjugating enzyme UBE2O</fullName>
    </submittedName>
</protein>
<sequence>MAQEKVKEFYSNDIVYRFDKHKRIVFGVVVDSYEASSDDVDDSQALQKGQIRVLWSTGPREQIWRQNKVRLINRSIIPGDIVRRLEKGKETQRGYCKETKQIATVQIVGTDKVIEHVSSERLHSVRPYDVDDAVCFGNKFGRIENIDQLISMQSKDGSVVEVLTSINNDLDDYWLSKRNRISFDTYYPGQEVICVPINFEQPNWIKKSKVMKRNIQQRQRFTIQQVTDVMIEVALYNHTGYSRIYEISNDDVKRLKVFERLSDACLELAERRLLKLNSHDILLKKKDWVRKLSLMYRPDVPKVRHIVNCSSKINFRVPRIRSSSFEKEQRLILKVIEYLKLEKDAGKPLLPVSAVYDRTSEALGISCSTMQRISFRGIVKDKKQKAAKQVTTFVCSVEFLLIRSMDILLEDVFIHCGSGASSQDASVVNVNTKNLLRKKHYPPKSYELNSGHTLPVEVICVESKITVIWQDGTEEKDIPSTQLYYSISLDDHEFFPGEWVINYNKIDDSAYGVVQQVNYIERTATIKWFRYLEDDKKPEALSTEELSVYDLKKHSKFGFRPGSVVKSKPTQEGKMGKVIDSCIEGYVIVEWLDNKQENCWPQDIELIPDTPDYEYSDSGESSDEEKVSWETESVESYAGGDLSNETVLQNMAARLDFVRSRIIYLKEAFKNHSIIENFAILKDLLLVYENSSYLDKLLGTSFFSLKSKHFQALLTQAKERAKQQNIELRGRLFSSDEKRLSGTKIKVAESDNIKKMIKLENKINSEIEKKEGNKETTATTPLTPDSVVDVSYISQENLCIELLSTLKVRMDLAYAEIISKIGGTQALSVLTKATDNFATPANSTPLPSCPTTPEDSFSILSPLKPKKCLTVQTDDRPSLTVHKLQTGENEWYNVIDEAPLTHHYYSSKFDPTDYQKFIKAVMREYKLLKESLPDNVWVRSYSNRIDLLSVMIQGPAKTPYEDGLFLFDVQLGVDYPRSPPLVHYISYSSERLNPNLYVEGKVCISLLGTWVGKGTEVWGPESTLLQLIVSIQGLILVSEPYYNEAGYDKQTDTQQGYENSRTYNELVILKLVQSMTELLSNPPDVFKTEILRHFTQNGEKLCQRLEKYCDSLDPLKPEFPLLPVSKGLKLSLATALKLFRDVLIKKTEKLNTELSDEKICSQ</sequence>
<dbReference type="PANTHER" id="PTHR46116">
    <property type="entry name" value="(E3-INDEPENDENT) E2 UBIQUITIN-CONJUGATING ENZYME"/>
    <property type="match status" value="1"/>
</dbReference>
<dbReference type="Proteomes" id="UP000504635">
    <property type="component" value="Unplaced"/>
</dbReference>
<dbReference type="RefSeq" id="XP_030746050.1">
    <property type="nucleotide sequence ID" value="XM_030890190.1"/>
</dbReference>
<dbReference type="OrthoDB" id="47801at2759"/>
<dbReference type="GO" id="GO:0061631">
    <property type="term" value="F:ubiquitin conjugating enzyme activity"/>
    <property type="evidence" value="ECO:0007669"/>
    <property type="project" value="TreeGrafter"/>
</dbReference>
<accession>A0A6J2X4W5</accession>
<dbReference type="Pfam" id="PF23046">
    <property type="entry name" value="tSH3-B_UBE2O"/>
    <property type="match status" value="1"/>
</dbReference>
<dbReference type="SUPFAM" id="SSF54495">
    <property type="entry name" value="UBC-like"/>
    <property type="match status" value="1"/>
</dbReference>
<dbReference type="KEGG" id="soy:115874890"/>
<dbReference type="InParanoid" id="A0A6J2X4W5"/>
<dbReference type="InterPro" id="IPR016135">
    <property type="entry name" value="UBQ-conjugating_enzyme/RWD"/>
</dbReference>
<organism evidence="4 5">
    <name type="scientific">Sitophilus oryzae</name>
    <name type="common">Rice weevil</name>
    <name type="synonym">Curculio oryzae</name>
    <dbReference type="NCBI Taxonomy" id="7048"/>
    <lineage>
        <taxon>Eukaryota</taxon>
        <taxon>Metazoa</taxon>
        <taxon>Ecdysozoa</taxon>
        <taxon>Arthropoda</taxon>
        <taxon>Hexapoda</taxon>
        <taxon>Insecta</taxon>
        <taxon>Pterygota</taxon>
        <taxon>Neoptera</taxon>
        <taxon>Endopterygota</taxon>
        <taxon>Coleoptera</taxon>
        <taxon>Polyphaga</taxon>
        <taxon>Cucujiformia</taxon>
        <taxon>Curculionidae</taxon>
        <taxon>Dryophthorinae</taxon>
        <taxon>Sitophilus</taxon>
    </lineage>
</organism>
<dbReference type="PROSITE" id="PS50127">
    <property type="entry name" value="UBC_2"/>
    <property type="match status" value="1"/>
</dbReference>
<feature type="domain" description="UBC core" evidence="3">
    <location>
        <begin position="916"/>
        <end position="1076"/>
    </location>
</feature>
<dbReference type="InterPro" id="IPR000608">
    <property type="entry name" value="UBC"/>
</dbReference>
<evidence type="ECO:0000256" key="1">
    <source>
        <dbReference type="ARBA" id="ARBA00022679"/>
    </source>
</evidence>
<proteinExistence type="predicted"/>
<dbReference type="InterPro" id="IPR057733">
    <property type="entry name" value="UBE2O-like_SH3-B"/>
</dbReference>
<gene>
    <name evidence="5" type="primary">LOC115874890</name>
</gene>
<dbReference type="AlphaFoldDB" id="A0A6J2X4W5"/>
<dbReference type="InterPro" id="IPR057734">
    <property type="entry name" value="UBE2O-like_SH3-C"/>
</dbReference>
<evidence type="ECO:0000259" key="3">
    <source>
        <dbReference type="PROSITE" id="PS50127"/>
    </source>
</evidence>
<dbReference type="GeneID" id="115874890"/>
<dbReference type="Pfam" id="PF23044">
    <property type="entry name" value="SH3-C_UBE2O"/>
    <property type="match status" value="1"/>
</dbReference>
<reference evidence="5" key="1">
    <citation type="submission" date="2025-08" db="UniProtKB">
        <authorList>
            <consortium name="RefSeq"/>
        </authorList>
    </citation>
    <scope>IDENTIFICATION</scope>
    <source>
        <tissue evidence="5">Gonads</tissue>
    </source>
</reference>
<dbReference type="Gene3D" id="3.10.110.10">
    <property type="entry name" value="Ubiquitin Conjugating Enzyme"/>
    <property type="match status" value="1"/>
</dbReference>
<dbReference type="PANTHER" id="PTHR46116:SF15">
    <property type="entry name" value="(E3-INDEPENDENT) E2 UBIQUITIN-CONJUGATING ENZYME"/>
    <property type="match status" value="1"/>
</dbReference>
<dbReference type="CDD" id="cd23837">
    <property type="entry name" value="UBCc_UBE2O"/>
    <property type="match status" value="1"/>
</dbReference>
<keyword evidence="4" id="KW-1185">Reference proteome</keyword>
<keyword evidence="1" id="KW-0808">Transferase</keyword>
<evidence type="ECO:0000256" key="2">
    <source>
        <dbReference type="ARBA" id="ARBA00022786"/>
    </source>
</evidence>
<dbReference type="FunFam" id="3.10.110.10:FF:000136">
    <property type="entry name" value="Predicted protein"/>
    <property type="match status" value="1"/>
</dbReference>